<name>A0A7S3S296_EMIHU</name>
<feature type="transmembrane region" description="Helical" evidence="2">
    <location>
        <begin position="6"/>
        <end position="30"/>
    </location>
</feature>
<dbReference type="EMBL" id="HBIR01016921">
    <property type="protein sequence ID" value="CAE0542012.1"/>
    <property type="molecule type" value="Transcribed_RNA"/>
</dbReference>
<feature type="transmembrane region" description="Helical" evidence="2">
    <location>
        <begin position="281"/>
        <end position="303"/>
    </location>
</feature>
<organism evidence="3">
    <name type="scientific">Emiliania huxleyi</name>
    <name type="common">Coccolithophore</name>
    <name type="synonym">Pontosphaera huxleyi</name>
    <dbReference type="NCBI Taxonomy" id="2903"/>
    <lineage>
        <taxon>Eukaryota</taxon>
        <taxon>Haptista</taxon>
        <taxon>Haptophyta</taxon>
        <taxon>Prymnesiophyceae</taxon>
        <taxon>Isochrysidales</taxon>
        <taxon>Noelaerhabdaceae</taxon>
        <taxon>Emiliania</taxon>
    </lineage>
</organism>
<gene>
    <name evidence="3" type="ORF">EHUX00137_LOCUS12678</name>
</gene>
<feature type="coiled-coil region" evidence="1">
    <location>
        <begin position="331"/>
        <end position="358"/>
    </location>
</feature>
<keyword evidence="2" id="KW-1133">Transmembrane helix</keyword>
<dbReference type="AlphaFoldDB" id="A0A7S3S296"/>
<evidence type="ECO:0000313" key="3">
    <source>
        <dbReference type="EMBL" id="CAE0542012.1"/>
    </source>
</evidence>
<keyword evidence="2" id="KW-0812">Transmembrane</keyword>
<proteinExistence type="predicted"/>
<evidence type="ECO:0000256" key="2">
    <source>
        <dbReference type="SAM" id="Phobius"/>
    </source>
</evidence>
<protein>
    <submittedName>
        <fullName evidence="3">Uncharacterized protein</fullName>
    </submittedName>
</protein>
<feature type="transmembrane region" description="Helical" evidence="2">
    <location>
        <begin position="163"/>
        <end position="186"/>
    </location>
</feature>
<accession>A0A7S3S296</accession>
<feature type="transmembrane region" description="Helical" evidence="2">
    <location>
        <begin position="42"/>
        <end position="62"/>
    </location>
</feature>
<feature type="transmembrane region" description="Helical" evidence="2">
    <location>
        <begin position="207"/>
        <end position="225"/>
    </location>
</feature>
<sequence length="364" mass="40339">MGSSEYVATVAISGTNAVMPTVTPVLVKFAKYDNPLHTRIHMTVGFFLGRMLTLGTVFLAYYGCFTGADVIVPKKPLQVCGGSDVNFAIGAQDHFAQTLLLLVLIEFVLPKLINLGQVLLKLVVLPLLLRRPKGEIYLKVEKQVIHLVYFQSLFWMLMPFLPWASALMCLCFLGDFFFDQFFLLRFCSKAAAGTSTATQARIFLRNFHVAFLVFGLLFMGIWVFQGTMTHLSIARDGTAVTGPFCNPDFQADPVGSGCSAASGDGTAPASPLQELYFGSSFFESLLTLLLSVPMMLLFVYVLYKEKGERGFRGAVLQEYAAVQASSLKMQMGAQQVRLTKLKRENDRLKEQVKQQVNQMLADEP</sequence>
<evidence type="ECO:0000256" key="1">
    <source>
        <dbReference type="SAM" id="Coils"/>
    </source>
</evidence>
<keyword evidence="2" id="KW-0472">Membrane</keyword>
<feature type="transmembrane region" description="Helical" evidence="2">
    <location>
        <begin position="108"/>
        <end position="128"/>
    </location>
</feature>
<keyword evidence="1" id="KW-0175">Coiled coil</keyword>
<reference evidence="3" key="1">
    <citation type="submission" date="2021-01" db="EMBL/GenBank/DDBJ databases">
        <authorList>
            <person name="Corre E."/>
            <person name="Pelletier E."/>
            <person name="Niang G."/>
            <person name="Scheremetjew M."/>
            <person name="Finn R."/>
            <person name="Kale V."/>
            <person name="Holt S."/>
            <person name="Cochrane G."/>
            <person name="Meng A."/>
            <person name="Brown T."/>
            <person name="Cohen L."/>
        </authorList>
    </citation>
    <scope>NUCLEOTIDE SEQUENCE</scope>
    <source>
        <strain evidence="3">379</strain>
    </source>
</reference>